<reference evidence="3 4" key="1">
    <citation type="journal article" date="2014" name="Genome Announc.">
        <title>Draft Genome Sequence of Amycolatopsis lurida NRRL 2430, Producer of the Glycopeptide Family Antibiotic Ristocetin.</title>
        <authorList>
            <person name="Kwun M.J."/>
            <person name="Hong H.J."/>
        </authorList>
    </citation>
    <scope>NUCLEOTIDE SEQUENCE [LARGE SCALE GENOMIC DNA]</scope>
    <source>
        <strain evidence="3 4">NRRL 2430</strain>
    </source>
</reference>
<protein>
    <submittedName>
        <fullName evidence="3">Flagellar basal body-associated protein FliL</fullName>
    </submittedName>
</protein>
<feature type="transmembrane region" description="Helical" evidence="2">
    <location>
        <begin position="196"/>
        <end position="217"/>
    </location>
</feature>
<dbReference type="EMBL" id="JFBM01000008">
    <property type="protein sequence ID" value="KFU81039.1"/>
    <property type="molecule type" value="Genomic_DNA"/>
</dbReference>
<evidence type="ECO:0000256" key="1">
    <source>
        <dbReference type="SAM" id="MobiDB-lite"/>
    </source>
</evidence>
<keyword evidence="2" id="KW-0812">Transmembrane</keyword>
<keyword evidence="3" id="KW-0282">Flagellum</keyword>
<evidence type="ECO:0000313" key="4">
    <source>
        <dbReference type="Proteomes" id="UP000256220"/>
    </source>
</evidence>
<name>A0A2P2FWE0_AMYLU</name>
<feature type="compositionally biased region" description="Polar residues" evidence="1">
    <location>
        <begin position="171"/>
        <end position="188"/>
    </location>
</feature>
<feature type="region of interest" description="Disordered" evidence="1">
    <location>
        <begin position="37"/>
        <end position="191"/>
    </location>
</feature>
<gene>
    <name evidence="3" type="ORF">BB31_11710</name>
</gene>
<proteinExistence type="predicted"/>
<keyword evidence="3" id="KW-0966">Cell projection</keyword>
<organism evidence="3 4">
    <name type="scientific">Amycolatopsis lurida NRRL 2430</name>
    <dbReference type="NCBI Taxonomy" id="1460371"/>
    <lineage>
        <taxon>Bacteria</taxon>
        <taxon>Bacillati</taxon>
        <taxon>Actinomycetota</taxon>
        <taxon>Actinomycetes</taxon>
        <taxon>Pseudonocardiales</taxon>
        <taxon>Pseudonocardiaceae</taxon>
        <taxon>Amycolatopsis</taxon>
    </lineage>
</organism>
<keyword evidence="3" id="KW-0969">Cilium</keyword>
<feature type="compositionally biased region" description="Pro residues" evidence="1">
    <location>
        <begin position="235"/>
        <end position="252"/>
    </location>
</feature>
<sequence>MTWQEELRRLDEELAAGKLTADDYRTRRDQVLSQAVSFEHPQAPQAPQVPGANPAETQIIQPVAPPGQPPQPSADATQVVSPSDTGAAERTQVVPPWQPQQQPPQQHPGSPAGGFQQPYPQRPGEHSPSGGFAQPAPPQPQQQQQHGGWNTPEDQSPPWGGSEFPPLAPSGNDTSWVSQGPESFQIKPSSGGKRKIVIAAIAVVVLAGVGVGAWALLSSTVGDNPTAQQTSSQQQPPPAPSTTPLPEPPVAKPEPSANDAALTNLPGSPRAGGGTFDIAKLKSAKFLPEPMIAQIERAKMTECLLKTNTDGEVTLSLIALDFPDAQGTSKVAQEYGNAQLEGGLTAKRDLAMRGVPVFVGNSPDSTVYRAVYVLYTRVIVVEAFGPEAQAEQAFRSLLNSQVQKAPPTERNN</sequence>
<feature type="compositionally biased region" description="Low complexity" evidence="1">
    <location>
        <begin position="225"/>
        <end position="234"/>
    </location>
</feature>
<feature type="compositionally biased region" description="Low complexity" evidence="1">
    <location>
        <begin position="41"/>
        <end position="62"/>
    </location>
</feature>
<accession>A0A2P2FWE0</accession>
<dbReference type="AlphaFoldDB" id="A0A2P2FWE0"/>
<feature type="compositionally biased region" description="Polar residues" evidence="1">
    <location>
        <begin position="74"/>
        <end position="84"/>
    </location>
</feature>
<evidence type="ECO:0000313" key="3">
    <source>
        <dbReference type="EMBL" id="KFU81039.1"/>
    </source>
</evidence>
<comment type="caution">
    <text evidence="3">The sequence shown here is derived from an EMBL/GenBank/DDBJ whole genome shotgun (WGS) entry which is preliminary data.</text>
</comment>
<evidence type="ECO:0000256" key="2">
    <source>
        <dbReference type="SAM" id="Phobius"/>
    </source>
</evidence>
<keyword evidence="2" id="KW-1133">Transmembrane helix</keyword>
<dbReference type="RefSeq" id="WP_034309534.1">
    <property type="nucleotide sequence ID" value="NZ_JFBM01000008.1"/>
</dbReference>
<keyword evidence="2" id="KW-0472">Membrane</keyword>
<feature type="compositionally biased region" description="Pro residues" evidence="1">
    <location>
        <begin position="63"/>
        <end position="72"/>
    </location>
</feature>
<feature type="region of interest" description="Disordered" evidence="1">
    <location>
        <begin position="223"/>
        <end position="271"/>
    </location>
</feature>
<keyword evidence="4" id="KW-1185">Reference proteome</keyword>
<dbReference type="Proteomes" id="UP000256220">
    <property type="component" value="Unassembled WGS sequence"/>
</dbReference>
<feature type="compositionally biased region" description="Pro residues" evidence="1">
    <location>
        <begin position="96"/>
        <end position="106"/>
    </location>
</feature>